<dbReference type="InterPro" id="IPR000403">
    <property type="entry name" value="PI3/4_kinase_cat_dom"/>
</dbReference>
<dbReference type="Pfam" id="PF20206">
    <property type="entry name" value="Tra1_ring"/>
    <property type="match status" value="2"/>
</dbReference>
<name>A0AAV9AB97_ACOGR</name>
<proteinExistence type="inferred from homology"/>
<dbReference type="GO" id="GO:0000124">
    <property type="term" value="C:SAGA complex"/>
    <property type="evidence" value="ECO:0007669"/>
    <property type="project" value="TreeGrafter"/>
</dbReference>
<dbReference type="InterPro" id="IPR011989">
    <property type="entry name" value="ARM-like"/>
</dbReference>
<dbReference type="GO" id="GO:0035267">
    <property type="term" value="C:NuA4 histone acetyltransferase complex"/>
    <property type="evidence" value="ECO:0007669"/>
    <property type="project" value="TreeGrafter"/>
</dbReference>
<dbReference type="InterPro" id="IPR046805">
    <property type="entry name" value="Tra1_ring"/>
</dbReference>
<gene>
    <name evidence="6" type="ORF">QJS04_geneDACA001128</name>
</gene>
<evidence type="ECO:0000259" key="5">
    <source>
        <dbReference type="PROSITE" id="PS51190"/>
    </source>
</evidence>
<dbReference type="SMART" id="SM00146">
    <property type="entry name" value="PI3Kc"/>
    <property type="match status" value="1"/>
</dbReference>
<feature type="compositionally biased region" description="Polar residues" evidence="2">
    <location>
        <begin position="2143"/>
        <end position="2155"/>
    </location>
</feature>
<dbReference type="PROSITE" id="PS51189">
    <property type="entry name" value="FAT"/>
    <property type="match status" value="1"/>
</dbReference>
<dbReference type="GO" id="GO:0006281">
    <property type="term" value="P:DNA repair"/>
    <property type="evidence" value="ECO:0007669"/>
    <property type="project" value="TreeGrafter"/>
</dbReference>
<comment type="caution">
    <text evidence="6">The sequence shown here is derived from an EMBL/GenBank/DDBJ whole genome shotgun (WGS) entry which is preliminary data.</text>
</comment>
<dbReference type="Gene3D" id="1.25.10.10">
    <property type="entry name" value="Leucine-rich Repeat Variant"/>
    <property type="match status" value="2"/>
</dbReference>
<sequence length="3642" mass="411210">MGPIQNLEQHARRLGEPDLPMKIRLQMAVEVRDSLEIAHTSEYHNFLRCYFQSFSSVLNTTTPQLTENIEHKLRNVIVEILNRLPHSEVLRPFVHDLLHLAMQVLKLDNEENALIAIRIIFDLLRNFRPNQESEVQPFLDFVSNIYQNFPSTVTHFFDNKAAPPPPSAPTVSGDTSNLLDSCPPFLGSGGSGGVGGGGQLVQYTGPQPLNPSTGSFKIVTESPLVVMFLFQLYNRLVQTNIPRLLPLMVAAISIPGPEMVPPHLKNQFIELKGAQVKTVSFLTYLLKSYADYIRPHEDNICKSIVNLLVTCPDSVSIRKELLVALKHVLGTDFKRGLFPLIDTLLEERVLVGTGRACIESLRPLAYSLLAEIVHHVRGDLSLAQLSRIIYLFSRNMHDSSLSLGIHTTCARLMLNLVEPIYDKGVDLPTMDEARFLLGRILDAFVGKFGTFKRTIPQLLEEGPDGRDWSTLKLKLESPIQAVLNLSSPLEHSKEVTDYKHLIKTLVMGMKTLIWSITNAHGPRQQVSPPSIAPLPHGYFKGMREDEVRKASGVLKNGVHCLALFKEKDEEREMLHHFSSILTIMEPRDLMDMFSLCLPELFDCMINNTQLLHIFSTLLQNSKVLRPFTDVLVNFLVSSKLDVLKHPDTAAAKLVLQLFRFLFVAVAKAPQDCERILQPHVPVIMEVCMKNATEVEKPLGYMQLLRTMFRALNGGKFEILLRDLINLLQPCLNMLLAMVNGPTGEDMRDLVLELCLTLPARLSSLLPHLSRLMRPLVLALKGSDDLVGLGLRTLEFWIDSLNPDFLEPSMANVMSDVILALWSHLRPPPYTWGAKAVQLLGKLGGRNRRFLKEPLALDCKENPEHGLRLILTFQPETPFLVPLDRCIYLAVAAVMQKSGIDAFYKKQALKFLRVCLASLLNLRANVPHDGVPPGLLATMLVSSVDPSRRRIETSNLKVDLGVKTKTQLMAEKSVFKILLTTMIAASAESELQDPKDDFIVNVCRHFAMIFHVDHFSASSSNAFVGSSHASVSNINTKSRNANGSNLKVLDPLIFLDALVDVLAGENRLHAKAALSALNIFSETLLFLARSKHTGILTSRAVPSTPMMVSSPSLNPVYSPPPGVRIPVFEQLLPRLLHCCYGITWQAQMGGVMGLGALVGKVSVDTLCFFQVRIVRSLVHVLKRLPMHANKEQEETSQVLTQVLRVVNNVDEANSETRRQSFQGVVEYLASELFNPNASMVVRKNVQSCLALLASRTGSEVSELLEPLYQPLLNPLIMRPLRSKNVEQQVGTVTALNFCLALRPPLLKLTPDLVNFIQEALQIAEADESVWVMKFMNPKVLSTLNKLRTACIELLCTAMAWQDLKTPNHNELRTKTISMFFKSLTCKTPEIVAVAREGLRQFVQQQKMPKELLQSSLRPILLNLAHTKSLTMPLLQGLARLLELLSNWFNVTLGVKLLDHLKKWLEPDKLVQGQKSWKTGDEPKVAAAMIELFHLLPPAAGKFLDELVTITIDLEGTLPQGQLYNAGQPLREELAKSPQKILARAFPQFSSSTEGPLSHPGSYPMSDDGVGSLRDSFSGPSANSDAYFHGLNLISALVKLMPDWLYTNRVVFDTLVLVWKSPERNARLHSEQELSLVQVKESKWLVKYFLNYLRHDKTEVAEGYAPHMKKTIFMHFLHLFQSKLLGQDHLVVAMQMLILPMLAHAFQNGQSWEVVDLSIIKTVIDKLLDPPEEVTAEYDEPLRTELLQLATLLLKYLAGDLIHHRKELIKFGWNHLKREDNFSKQWAFVNVCYFLEAYQAPEKIVLQVFIALLRTCQPENKMLVKQAIDILMPALPQRLPPGDSRVPVWIRYTKKILVEEGHSVPNLIHIFQLIVRHSDLFYSCRAQFVPQMVNSLSRLGLPYNTTAENRRLAIELAGLVVAWERQRQNEMKVVPDMEGHGEAFNTSSVANDAKCPSEASAFPDDLSKRVKVEPGLQSLCVMSPGSASIPNIETPGSAGQPDEEYKPNAAMEEMIINFLIRVALVIEPKDKEACSMYKQALELLSQALEVWPNANVKFNYLEKLLGSLQPSQSKDPATALTQGLDIMNKVLEKQPHLFIRNNINHISQTLSEVQKNFIDPFIVPLVRVLQRLARDMGSSAGPNMRQGQRTDLDSAVSSSRATTDYTSVDRQNFSLNLLEEWDVKYLQLLYGLCADSSKYPLNLRQDVFQKERQFMLGLRARDPEIRRRFFLLYHDSLPKTLFARLQYIIHTQDWESVSDVFWLKQGLDLLLAVLVENEPINLAPNSARLLPLLGSGDFPDPPRMLSEMSDASEEPNGGQLTFDSLACKHALFLNEMSKVQVTDLLTPLRELAHTDANVAYHMWVLVFPIVWVTLQKEEQMMLAKPLTALLSKDYHKKQQGNRPNVVQALLEGLQLSHPQPRMPSELIKYIGKTYNAWHISLALLESHVMLFASDSKCSESLAELYRLLHEEDMRCGLWKKRSITAETRAGLSLVQHGYWQQAQNLFCQAMIKATQGTYNNSVPKAEMCLWEEQWLSCASQLSQWDALVDFGKSVENHEILLDCLWKIPDWAFMKEYLQKAQVEDTAKLRLVQAFFALHDRNPNGVGEAENLVGKGVELALEQWWLLPEMSIQSKIPLLQQFQQLVEVQESARIIMEIANGNKQHSGNSVAGVHGSYMDLKDILETWRLRTPNEWDNMSVWCDLLQWRNEIYNAVIDAFKDFGSTNPPLHHLGYRDKAWNVNKLAHIARKQGLYDVCVTILEKMYGHSTMEVQEAFVKITEQAKAYLEMKGELTSGLNLINSTNLEYFTVKHKAEIYRLKGEFLLKLNDSENTNLSFSNAIILFKHLPKGWISWGNYCDMVYKESHDEIWLEYAVSCFLQGIKFGASNSRNHLARVLYLLSFDTPNGPVGRAFDKCMDQIPHWVWLSWIPQLLLSLQRTEAPHCKSVLLKIAITYPQALYYWLRTYLMERRDIAAKSELGRNLMMAQQRIQQTVTGTSVTSHGLADGNARAPNHIGASSTPESQINQGTQSTVVGGSHDGGNSQGQDSERSTEGGVNSGTDQPLQTSSSITETAQTALRRNGALGWVASATSAFDAAKDVMEALRNKHPNLASELEVLLSEIGLRFGTLPEERLLAVVNALLHRCYKYPTATTAEVPQSLKKELSGVCRACFSPDAVNKHVEFVREYKQDFERDLDPDSTATFPATLTELTERLKHWKNILQSNVEDRFPSALKLEEESRVLRDFHAVDVELPGQYFTDQEVSPDHTIKLDRIGADIPIVRRHGGSFRRLTLIGSDGSQRHFIVQTSLTPNARSDERILQLFRVLNRMFDKHKESRRRHLCIHTPIIVPVWPQVRLVEEDLMYSTFLEVYEINCARHNREVDLPITHFKEQLNQAISGQISPEAVLDLRLQAYNDITKGLISDTIFSQYMYKTLPSGNYLWAFKKQFAIQLGLCSFMSYMLQIGGRSPNKILFAKNTGKIFQNDFHPSYDANGMIEFNEPVPFRLTRNMHTFFSHFGVEGLIVSAMCAAAQSVVSQKQSQHIWHQLAMFFRDELLSWSWRRPLGIPTATLAAGGSNPMEFQEKVTTNVENVINRIKAIAPQYFSEEEDNTTDPPQSVQRGVTDLIEAALSPRNLCMMDPTWHPWF</sequence>
<evidence type="ECO:0000259" key="4">
    <source>
        <dbReference type="PROSITE" id="PS51189"/>
    </source>
</evidence>
<dbReference type="Pfam" id="PF00454">
    <property type="entry name" value="PI3_PI4_kinase"/>
    <property type="match status" value="1"/>
</dbReference>
<evidence type="ECO:0000313" key="6">
    <source>
        <dbReference type="EMBL" id="KAK1261392.1"/>
    </source>
</evidence>
<dbReference type="Pfam" id="PF02259">
    <property type="entry name" value="FAT"/>
    <property type="match status" value="1"/>
</dbReference>
<dbReference type="GO" id="GO:0005634">
    <property type="term" value="C:nucleus"/>
    <property type="evidence" value="ECO:0007669"/>
    <property type="project" value="TreeGrafter"/>
</dbReference>
<feature type="domain" description="FAT" evidence="4">
    <location>
        <begin position="2424"/>
        <end position="2966"/>
    </location>
</feature>
<dbReference type="Gene3D" id="1.10.1070.11">
    <property type="entry name" value="Phosphatidylinositol 3-/4-kinase, catalytic domain"/>
    <property type="match status" value="1"/>
</dbReference>
<dbReference type="InterPro" id="IPR011009">
    <property type="entry name" value="Kinase-like_dom_sf"/>
</dbReference>
<dbReference type="Proteomes" id="UP001179952">
    <property type="component" value="Unassembled WGS sequence"/>
</dbReference>
<reference evidence="6" key="1">
    <citation type="journal article" date="2023" name="Nat. Commun.">
        <title>Diploid and tetraploid genomes of Acorus and the evolution of monocots.</title>
        <authorList>
            <person name="Ma L."/>
            <person name="Liu K.W."/>
            <person name="Li Z."/>
            <person name="Hsiao Y.Y."/>
            <person name="Qi Y."/>
            <person name="Fu T."/>
            <person name="Tang G.D."/>
            <person name="Zhang D."/>
            <person name="Sun W.H."/>
            <person name="Liu D.K."/>
            <person name="Li Y."/>
            <person name="Chen G.Z."/>
            <person name="Liu X.D."/>
            <person name="Liao X.Y."/>
            <person name="Jiang Y.T."/>
            <person name="Yu X."/>
            <person name="Hao Y."/>
            <person name="Huang J."/>
            <person name="Zhao X.W."/>
            <person name="Ke S."/>
            <person name="Chen Y.Y."/>
            <person name="Wu W.L."/>
            <person name="Hsu J.L."/>
            <person name="Lin Y.F."/>
            <person name="Huang M.D."/>
            <person name="Li C.Y."/>
            <person name="Huang L."/>
            <person name="Wang Z.W."/>
            <person name="Zhao X."/>
            <person name="Zhong W.Y."/>
            <person name="Peng D.H."/>
            <person name="Ahmad S."/>
            <person name="Lan S."/>
            <person name="Zhang J.S."/>
            <person name="Tsai W.C."/>
            <person name="Van de Peer Y."/>
            <person name="Liu Z.J."/>
        </authorList>
    </citation>
    <scope>NUCLEOTIDE SEQUENCE</scope>
    <source>
        <strain evidence="6">SCP</strain>
    </source>
</reference>
<dbReference type="InterPro" id="IPR014009">
    <property type="entry name" value="PIK_FAT"/>
</dbReference>
<dbReference type="PANTHER" id="PTHR11139">
    <property type="entry name" value="ATAXIA TELANGIECTASIA MUTATED ATM -RELATED"/>
    <property type="match status" value="1"/>
</dbReference>
<feature type="domain" description="FATC" evidence="5">
    <location>
        <begin position="3606"/>
        <end position="3642"/>
    </location>
</feature>
<dbReference type="FunFam" id="1.25.10.10:FF:000294">
    <property type="entry name" value="Transformation/transcription domain associated protein"/>
    <property type="match status" value="1"/>
</dbReference>
<evidence type="ECO:0000256" key="2">
    <source>
        <dbReference type="SAM" id="MobiDB-lite"/>
    </source>
</evidence>
<dbReference type="Pfam" id="PF20175">
    <property type="entry name" value="Tra1_central"/>
    <property type="match status" value="1"/>
</dbReference>
<dbReference type="SMART" id="SM01343">
    <property type="entry name" value="FATC"/>
    <property type="match status" value="1"/>
</dbReference>
<dbReference type="InterPro" id="IPR046807">
    <property type="entry name" value="Tra1_central"/>
</dbReference>
<evidence type="ECO:0008006" key="8">
    <source>
        <dbReference type="Google" id="ProtNLM"/>
    </source>
</evidence>
<dbReference type="SUPFAM" id="SSF48371">
    <property type="entry name" value="ARM repeat"/>
    <property type="match status" value="3"/>
</dbReference>
<comment type="similarity">
    <text evidence="1">Belongs to the PI3/PI4-kinase family. TRA1 subfamily.</text>
</comment>
<dbReference type="PANTHER" id="PTHR11139:SF1">
    <property type="entry name" value="TRANSFORMATION_TRANSCRIPTION DOMAIN-ASSOCIATED PROTEIN"/>
    <property type="match status" value="1"/>
</dbReference>
<dbReference type="InterPro" id="IPR036940">
    <property type="entry name" value="PI3/4_kinase_cat_sf"/>
</dbReference>
<dbReference type="InterPro" id="IPR016024">
    <property type="entry name" value="ARM-type_fold"/>
</dbReference>
<dbReference type="GO" id="GO:0006355">
    <property type="term" value="P:regulation of DNA-templated transcription"/>
    <property type="evidence" value="ECO:0007669"/>
    <property type="project" value="TreeGrafter"/>
</dbReference>
<evidence type="ECO:0000259" key="3">
    <source>
        <dbReference type="PROSITE" id="PS50290"/>
    </source>
</evidence>
<evidence type="ECO:0000313" key="7">
    <source>
        <dbReference type="Proteomes" id="UP001179952"/>
    </source>
</evidence>
<dbReference type="PROSITE" id="PS50290">
    <property type="entry name" value="PI3_4_KINASE_3"/>
    <property type="match status" value="1"/>
</dbReference>
<dbReference type="InterPro" id="IPR003152">
    <property type="entry name" value="FATC_dom"/>
</dbReference>
<dbReference type="FunFam" id="1.10.1070.11:FF:000026">
    <property type="entry name" value="Phosphotransferases/inositol or phosphatidylinositol kinase"/>
    <property type="match status" value="1"/>
</dbReference>
<organism evidence="6 7">
    <name type="scientific">Acorus gramineus</name>
    <name type="common">Dwarf sweet flag</name>
    <dbReference type="NCBI Taxonomy" id="55184"/>
    <lineage>
        <taxon>Eukaryota</taxon>
        <taxon>Viridiplantae</taxon>
        <taxon>Streptophyta</taxon>
        <taxon>Embryophyta</taxon>
        <taxon>Tracheophyta</taxon>
        <taxon>Spermatophyta</taxon>
        <taxon>Magnoliopsida</taxon>
        <taxon>Liliopsida</taxon>
        <taxon>Acoraceae</taxon>
        <taxon>Acorus</taxon>
    </lineage>
</organism>
<feature type="compositionally biased region" description="Polar residues" evidence="2">
    <location>
        <begin position="3051"/>
        <end position="3068"/>
    </location>
</feature>
<feature type="region of interest" description="Disordered" evidence="2">
    <location>
        <begin position="2992"/>
        <end position="3068"/>
    </location>
</feature>
<feature type="region of interest" description="Disordered" evidence="2">
    <location>
        <begin position="2136"/>
        <end position="2155"/>
    </location>
</feature>
<feature type="domain" description="PI3K/PI4K catalytic" evidence="3">
    <location>
        <begin position="3271"/>
        <end position="3597"/>
    </location>
</feature>
<reference evidence="6" key="2">
    <citation type="submission" date="2023-06" db="EMBL/GenBank/DDBJ databases">
        <authorList>
            <person name="Ma L."/>
            <person name="Liu K.-W."/>
            <person name="Li Z."/>
            <person name="Hsiao Y.-Y."/>
            <person name="Qi Y."/>
            <person name="Fu T."/>
            <person name="Tang G."/>
            <person name="Zhang D."/>
            <person name="Sun W.-H."/>
            <person name="Liu D.-K."/>
            <person name="Li Y."/>
            <person name="Chen G.-Z."/>
            <person name="Liu X.-D."/>
            <person name="Liao X.-Y."/>
            <person name="Jiang Y.-T."/>
            <person name="Yu X."/>
            <person name="Hao Y."/>
            <person name="Huang J."/>
            <person name="Zhao X.-W."/>
            <person name="Ke S."/>
            <person name="Chen Y.-Y."/>
            <person name="Wu W.-L."/>
            <person name="Hsu J.-L."/>
            <person name="Lin Y.-F."/>
            <person name="Huang M.-D."/>
            <person name="Li C.-Y."/>
            <person name="Huang L."/>
            <person name="Wang Z.-W."/>
            <person name="Zhao X."/>
            <person name="Zhong W.-Y."/>
            <person name="Peng D.-H."/>
            <person name="Ahmad S."/>
            <person name="Lan S."/>
            <person name="Zhang J.-S."/>
            <person name="Tsai W.-C."/>
            <person name="Van De Peer Y."/>
            <person name="Liu Z.-J."/>
        </authorList>
    </citation>
    <scope>NUCLEOTIDE SEQUENCE</scope>
    <source>
        <strain evidence="6">SCP</strain>
        <tissue evidence="6">Leaves</tissue>
    </source>
</reference>
<dbReference type="InterPro" id="IPR050517">
    <property type="entry name" value="DDR_Repair_Kinase"/>
</dbReference>
<evidence type="ECO:0000256" key="1">
    <source>
        <dbReference type="ARBA" id="ARBA00007234"/>
    </source>
</evidence>
<protein>
    <recommendedName>
        <fullName evidence="8">Non-specific serine/threonine protein kinase</fullName>
    </recommendedName>
</protein>
<dbReference type="SUPFAM" id="SSF56112">
    <property type="entry name" value="Protein kinase-like (PK-like)"/>
    <property type="match status" value="1"/>
</dbReference>
<accession>A0AAV9AB97</accession>
<dbReference type="InterPro" id="IPR003151">
    <property type="entry name" value="PIK-rel_kinase_FAT"/>
</dbReference>
<dbReference type="PROSITE" id="PS51190">
    <property type="entry name" value="FATC"/>
    <property type="match status" value="1"/>
</dbReference>
<dbReference type="Pfam" id="PF02260">
    <property type="entry name" value="FATC"/>
    <property type="match status" value="1"/>
</dbReference>
<dbReference type="EMBL" id="JAUJYN010000010">
    <property type="protein sequence ID" value="KAK1261392.1"/>
    <property type="molecule type" value="Genomic_DNA"/>
</dbReference>
<keyword evidence="7" id="KW-1185">Reference proteome</keyword>
<feature type="compositionally biased region" description="Polar residues" evidence="2">
    <location>
        <begin position="3013"/>
        <end position="3033"/>
    </location>
</feature>
<dbReference type="CDD" id="cd05163">
    <property type="entry name" value="PIKK_TRRAP"/>
    <property type="match status" value="1"/>
</dbReference>